<dbReference type="InterPro" id="IPR047165">
    <property type="entry name" value="RHG17/44/SH3BP1-like"/>
</dbReference>
<keyword evidence="2" id="KW-0597">Phosphoprotein</keyword>
<feature type="compositionally biased region" description="Low complexity" evidence="3">
    <location>
        <begin position="485"/>
        <end position="521"/>
    </location>
</feature>
<dbReference type="Proteomes" id="UP001292094">
    <property type="component" value="Unassembled WGS sequence"/>
</dbReference>
<reference evidence="5" key="1">
    <citation type="submission" date="2023-11" db="EMBL/GenBank/DDBJ databases">
        <title>Genome assemblies of two species of porcelain crab, Petrolisthes cinctipes and Petrolisthes manimaculis (Anomura: Porcellanidae).</title>
        <authorList>
            <person name="Angst P."/>
        </authorList>
    </citation>
    <scope>NUCLEOTIDE SEQUENCE</scope>
    <source>
        <strain evidence="5">PB745_02</strain>
        <tissue evidence="5">Gill</tissue>
    </source>
</reference>
<dbReference type="Gene3D" id="1.20.1270.60">
    <property type="entry name" value="Arfaptin homology (AH) domain/BAR domain"/>
    <property type="match status" value="1"/>
</dbReference>
<dbReference type="InterPro" id="IPR008936">
    <property type="entry name" value="Rho_GTPase_activation_prot"/>
</dbReference>
<dbReference type="PANTHER" id="PTHR14130">
    <property type="entry name" value="3BP-1 RELATED RHOGAP"/>
    <property type="match status" value="1"/>
</dbReference>
<protein>
    <recommendedName>
        <fullName evidence="4">Rho-GAP domain-containing protein</fullName>
    </recommendedName>
</protein>
<dbReference type="SUPFAM" id="SSF103657">
    <property type="entry name" value="BAR/IMD domain-like"/>
    <property type="match status" value="1"/>
</dbReference>
<dbReference type="PROSITE" id="PS50238">
    <property type="entry name" value="RHOGAP"/>
    <property type="match status" value="1"/>
</dbReference>
<feature type="domain" description="Rho-GAP" evidence="4">
    <location>
        <begin position="211"/>
        <end position="414"/>
    </location>
</feature>
<dbReference type="FunFam" id="1.10.555.10:FF:000001">
    <property type="entry name" value="Rho GTPase activating protein 44"/>
    <property type="match status" value="1"/>
</dbReference>
<dbReference type="GO" id="GO:0032956">
    <property type="term" value="P:regulation of actin cytoskeleton organization"/>
    <property type="evidence" value="ECO:0007669"/>
    <property type="project" value="TreeGrafter"/>
</dbReference>
<evidence type="ECO:0000259" key="4">
    <source>
        <dbReference type="PROSITE" id="PS50238"/>
    </source>
</evidence>
<evidence type="ECO:0000256" key="1">
    <source>
        <dbReference type="ARBA" id="ARBA00022468"/>
    </source>
</evidence>
<feature type="compositionally biased region" description="Low complexity" evidence="3">
    <location>
        <begin position="438"/>
        <end position="457"/>
    </location>
</feature>
<evidence type="ECO:0000313" key="5">
    <source>
        <dbReference type="EMBL" id="KAK4312324.1"/>
    </source>
</evidence>
<name>A0AAE1PQ44_9EUCA</name>
<proteinExistence type="predicted"/>
<evidence type="ECO:0000256" key="2">
    <source>
        <dbReference type="ARBA" id="ARBA00022553"/>
    </source>
</evidence>
<keyword evidence="6" id="KW-1185">Reference proteome</keyword>
<dbReference type="InterPro" id="IPR000198">
    <property type="entry name" value="RhoGAP_dom"/>
</dbReference>
<gene>
    <name evidence="5" type="ORF">Pmani_016223</name>
</gene>
<dbReference type="GO" id="GO:0007165">
    <property type="term" value="P:signal transduction"/>
    <property type="evidence" value="ECO:0007669"/>
    <property type="project" value="InterPro"/>
</dbReference>
<evidence type="ECO:0000313" key="6">
    <source>
        <dbReference type="Proteomes" id="UP001292094"/>
    </source>
</evidence>
<feature type="region of interest" description="Disordered" evidence="3">
    <location>
        <begin position="429"/>
        <end position="566"/>
    </location>
</feature>
<dbReference type="EMBL" id="JAWZYT010001421">
    <property type="protein sequence ID" value="KAK4312324.1"/>
    <property type="molecule type" value="Genomic_DNA"/>
</dbReference>
<dbReference type="InterPro" id="IPR027267">
    <property type="entry name" value="AH/BAR_dom_sf"/>
</dbReference>
<dbReference type="PANTHER" id="PTHR14130:SF14">
    <property type="entry name" value="RHO GTPASE-ACTIVATING PROTEIN 92B"/>
    <property type="match status" value="1"/>
</dbReference>
<keyword evidence="1" id="KW-0343">GTPase activation</keyword>
<dbReference type="Gene3D" id="1.10.555.10">
    <property type="entry name" value="Rho GTPase activation protein"/>
    <property type="match status" value="1"/>
</dbReference>
<dbReference type="SMART" id="SM00324">
    <property type="entry name" value="RhoGAP"/>
    <property type="match status" value="1"/>
</dbReference>
<feature type="region of interest" description="Disordered" evidence="3">
    <location>
        <begin position="598"/>
        <end position="711"/>
    </location>
</feature>
<dbReference type="GO" id="GO:0035020">
    <property type="term" value="P:regulation of Rac protein signal transduction"/>
    <property type="evidence" value="ECO:0007669"/>
    <property type="project" value="TreeGrafter"/>
</dbReference>
<comment type="caution">
    <text evidence="5">The sequence shown here is derived from an EMBL/GenBank/DDBJ whole genome shotgun (WGS) entry which is preliminary data.</text>
</comment>
<dbReference type="SUPFAM" id="SSF48350">
    <property type="entry name" value="GTPase activation domain, GAP"/>
    <property type="match status" value="1"/>
</dbReference>
<evidence type="ECO:0000256" key="3">
    <source>
        <dbReference type="SAM" id="MobiDB-lite"/>
    </source>
</evidence>
<organism evidence="5 6">
    <name type="scientific">Petrolisthes manimaculis</name>
    <dbReference type="NCBI Taxonomy" id="1843537"/>
    <lineage>
        <taxon>Eukaryota</taxon>
        <taxon>Metazoa</taxon>
        <taxon>Ecdysozoa</taxon>
        <taxon>Arthropoda</taxon>
        <taxon>Crustacea</taxon>
        <taxon>Multicrustacea</taxon>
        <taxon>Malacostraca</taxon>
        <taxon>Eumalacostraca</taxon>
        <taxon>Eucarida</taxon>
        <taxon>Decapoda</taxon>
        <taxon>Pleocyemata</taxon>
        <taxon>Anomura</taxon>
        <taxon>Galatheoidea</taxon>
        <taxon>Porcellanidae</taxon>
        <taxon>Petrolisthes</taxon>
    </lineage>
</organism>
<dbReference type="Pfam" id="PF00620">
    <property type="entry name" value="RhoGAP"/>
    <property type="match status" value="1"/>
</dbReference>
<dbReference type="AlphaFoldDB" id="A0AAE1PQ44"/>
<sequence length="834" mass="90622">MNLGRQLKRVKQQADQLFLRSDRTDAVGEQLRGVEERVDELRILSDSCKQALERSLHTHTIQDDKKLRKVPQYQTAEILKEGLNCLPVTNDHDNTLYRTVVGRVVEVEQALGIDLVEYEEEVEKRVVAPLSTLIKDDIPSVTKQKKQLKQDIYAYDIFTLLSKERQIAQYLVTFLELQRCHLVSALGRLETVLPDVHGIVDGSTLGPVFGAQLSEHLKRSRQDIAVVLRVCVCRLLQAGLYEEGLLRVAGSAGKIRRLKAAFDAGLVTPAALVAAEDQYDVHVVAGTLKCYLRELPEPLCTYVLHQQWLDAARIQDHQKKLQNIWTVLQQLPTHHHNNLRYLIKFLSELSSRSHANKMTYTNIAIVVAPNLIWGPEQLGASVDPDMTTLGRNMSLTADYRTLVECLVQYADYFFKEDVDFGQNITGGFSLPHPKPRHTAAGTAATAAGTAAGTTPAANGVSQPPPRPTAADSEVQPPLQPPRPTPAQRTTLTRPTKPALPEKPAIATKPPAATPAATTAATDSRQPTQPSEKAGRGFTETDVGVSEGTTSPPGPSSTFTSPPRPQFYLYQSTRPQFYLYQSTRPQFYLYQFTRPSSTFTSPPSPSSTFTSPPGPSSTFTSPPSPSSAFTSPLGTSSTFTSPPGTSSTFTSSPSTSSTFTSSPSTSSTFTSSPGTSSTFTSSPGTSSTFTSSPSTSSTFTSSPSTSSTFTSSPVPVLPLPVHPVQFYLTSPPSTSSTLPVHPVPVLPLPVHQYQYEYCTNTSSGSPASPPVPPKPVHGTSPVPVAPILVLGISPVPPVLVHGAPVPPTNQYQYLPQYQELPQYQYHPSNLSQFPQ</sequence>
<accession>A0AAE1PQ44</accession>
<dbReference type="GO" id="GO:0005096">
    <property type="term" value="F:GTPase activator activity"/>
    <property type="evidence" value="ECO:0007669"/>
    <property type="project" value="UniProtKB-KW"/>
</dbReference>